<evidence type="ECO:0000256" key="1">
    <source>
        <dbReference type="SAM" id="MobiDB-lite"/>
    </source>
</evidence>
<feature type="transmembrane region" description="Helical" evidence="2">
    <location>
        <begin position="159"/>
        <end position="178"/>
    </location>
</feature>
<feature type="transmembrane region" description="Helical" evidence="2">
    <location>
        <begin position="259"/>
        <end position="281"/>
    </location>
</feature>
<feature type="transmembrane region" description="Helical" evidence="2">
    <location>
        <begin position="231"/>
        <end position="252"/>
    </location>
</feature>
<evidence type="ECO:0000313" key="4">
    <source>
        <dbReference type="EMBL" id="EFL43919.1"/>
    </source>
</evidence>
<dbReference type="RefSeq" id="WP_006304371.1">
    <property type="nucleotide sequence ID" value="NZ_AEDQ01000027.1"/>
</dbReference>
<name>A0ABN0AZJ7_9ACTN</name>
<comment type="caution">
    <text evidence="4">The sequence shown here is derived from an EMBL/GenBank/DDBJ whole genome shotgun (WGS) entry which is preliminary data.</text>
</comment>
<proteinExistence type="predicted"/>
<dbReference type="EMBL" id="AEDQ01000027">
    <property type="protein sequence ID" value="EFL43919.1"/>
    <property type="molecule type" value="Genomic_DNA"/>
</dbReference>
<protein>
    <submittedName>
        <fullName evidence="4">CAAX amino terminal protease family protein</fullName>
    </submittedName>
</protein>
<feature type="transmembrane region" description="Helical" evidence="2">
    <location>
        <begin position="123"/>
        <end position="144"/>
    </location>
</feature>
<dbReference type="GO" id="GO:0008233">
    <property type="term" value="F:peptidase activity"/>
    <property type="evidence" value="ECO:0007669"/>
    <property type="project" value="UniProtKB-KW"/>
</dbReference>
<dbReference type="InterPro" id="IPR003675">
    <property type="entry name" value="Rce1/LyrA-like_dom"/>
</dbReference>
<keyword evidence="2" id="KW-1133">Transmembrane helix</keyword>
<reference evidence="4 5" key="1">
    <citation type="submission" date="2010-08" db="EMBL/GenBank/DDBJ databases">
        <authorList>
            <person name="Durkin A.S."/>
            <person name="Madupu R."/>
            <person name="Torralba M."/>
            <person name="Gillis M."/>
            <person name="Methe B."/>
            <person name="Sutton G."/>
            <person name="Nelson K.E."/>
        </authorList>
    </citation>
    <scope>NUCLEOTIDE SEQUENCE [LARGE SCALE GENOMIC DNA]</scope>
    <source>
        <strain evidence="4 5">PB189-T1-4</strain>
    </source>
</reference>
<feature type="region of interest" description="Disordered" evidence="1">
    <location>
        <begin position="20"/>
        <end position="49"/>
    </location>
</feature>
<organism evidence="4 5">
    <name type="scientific">Fannyhessea vaginae PB189-T1-4</name>
    <dbReference type="NCBI Taxonomy" id="866774"/>
    <lineage>
        <taxon>Bacteria</taxon>
        <taxon>Bacillati</taxon>
        <taxon>Actinomycetota</taxon>
        <taxon>Coriobacteriia</taxon>
        <taxon>Coriobacteriales</taxon>
        <taxon>Atopobiaceae</taxon>
        <taxon>Fannyhessea</taxon>
    </lineage>
</organism>
<dbReference type="GO" id="GO:0006508">
    <property type="term" value="P:proteolysis"/>
    <property type="evidence" value="ECO:0007669"/>
    <property type="project" value="UniProtKB-KW"/>
</dbReference>
<feature type="transmembrane region" description="Helical" evidence="2">
    <location>
        <begin position="59"/>
        <end position="78"/>
    </location>
</feature>
<evidence type="ECO:0000313" key="5">
    <source>
        <dbReference type="Proteomes" id="UP000004431"/>
    </source>
</evidence>
<keyword evidence="2" id="KW-0812">Transmembrane</keyword>
<keyword evidence="4" id="KW-0645">Protease</keyword>
<keyword evidence="4" id="KW-0378">Hydrolase</keyword>
<feature type="transmembrane region" description="Helical" evidence="2">
    <location>
        <begin position="293"/>
        <end position="313"/>
    </location>
</feature>
<feature type="transmembrane region" description="Helical" evidence="2">
    <location>
        <begin position="199"/>
        <end position="219"/>
    </location>
</feature>
<keyword evidence="2" id="KW-0472">Membrane</keyword>
<sequence length="343" mass="36998">MSTTDRADDAQHMRTHCVPARTDSPHTAAPVPAQPALMPTPTPSPTPAQRLRRAAGKSVVLLAWLMLAVGMQYAAAYAALRLGLDGSNFILAYEFIGGISCTLIMLVLFALKRTSLTLWRPAALGFAWKLFYPFIGLAVVFMLLDAGNLATAGHSISNAWLRVVGTVALQCLGVGLFEETLYRGILFGAVLRAFEHARYRLWASVIITSLIFGISHIAFGEIATLNLNTLAQATGKVLQTGILSLVFCLAVWRTKSLAGALCMHALFDFLLMLPSVLVYGTNFEIAYVSQGEAGIAQFVMYCVLIAISIPFVYRAVRIFNAEETSTHAPAAASPLPVAPSHLQ</sequence>
<accession>A0ABN0AZJ7</accession>
<dbReference type="Pfam" id="PF02517">
    <property type="entry name" value="Rce1-like"/>
    <property type="match status" value="1"/>
</dbReference>
<feature type="transmembrane region" description="Helical" evidence="2">
    <location>
        <begin position="90"/>
        <end position="111"/>
    </location>
</feature>
<keyword evidence="5" id="KW-1185">Reference proteome</keyword>
<evidence type="ECO:0000259" key="3">
    <source>
        <dbReference type="Pfam" id="PF02517"/>
    </source>
</evidence>
<dbReference type="Proteomes" id="UP000004431">
    <property type="component" value="Unassembled WGS sequence"/>
</dbReference>
<evidence type="ECO:0000256" key="2">
    <source>
        <dbReference type="SAM" id="Phobius"/>
    </source>
</evidence>
<gene>
    <name evidence="4" type="ORF">HMPREF9248_0208</name>
</gene>
<feature type="domain" description="CAAX prenyl protease 2/Lysostaphin resistance protein A-like" evidence="3">
    <location>
        <begin position="164"/>
        <end position="270"/>
    </location>
</feature>